<dbReference type="Pfam" id="PF13649">
    <property type="entry name" value="Methyltransf_25"/>
    <property type="match status" value="1"/>
</dbReference>
<name>A0A1G8NA54_9CLOT</name>
<evidence type="ECO:0000259" key="2">
    <source>
        <dbReference type="Pfam" id="PF13649"/>
    </source>
</evidence>
<protein>
    <submittedName>
        <fullName evidence="3">2-polyprenyl-3-methyl-5-hydroxy-6-metoxy-1,4-benzoquinol methylase</fullName>
    </submittedName>
</protein>
<dbReference type="Proteomes" id="UP000183255">
    <property type="component" value="Unassembled WGS sequence"/>
</dbReference>
<keyword evidence="1" id="KW-0808">Transferase</keyword>
<organism evidence="3 4">
    <name type="scientific">Proteiniclasticum ruminis</name>
    <dbReference type="NCBI Taxonomy" id="398199"/>
    <lineage>
        <taxon>Bacteria</taxon>
        <taxon>Bacillati</taxon>
        <taxon>Bacillota</taxon>
        <taxon>Clostridia</taxon>
        <taxon>Eubacteriales</taxon>
        <taxon>Clostridiaceae</taxon>
        <taxon>Proteiniclasticum</taxon>
    </lineage>
</organism>
<dbReference type="RefSeq" id="WP_031576037.1">
    <property type="nucleotide sequence ID" value="NZ_FNDZ01000004.1"/>
</dbReference>
<dbReference type="GO" id="GO:0032259">
    <property type="term" value="P:methylation"/>
    <property type="evidence" value="ECO:0007669"/>
    <property type="project" value="UniProtKB-KW"/>
</dbReference>
<proteinExistence type="predicted"/>
<reference evidence="3 4" key="1">
    <citation type="submission" date="2016-10" db="EMBL/GenBank/DDBJ databases">
        <authorList>
            <person name="de Groot N.N."/>
        </authorList>
    </citation>
    <scope>NUCLEOTIDE SEQUENCE [LARGE SCALE GENOMIC DNA]</scope>
    <source>
        <strain evidence="3 4">CGMCC 1.5058</strain>
    </source>
</reference>
<dbReference type="InterPro" id="IPR041698">
    <property type="entry name" value="Methyltransf_25"/>
</dbReference>
<dbReference type="EMBL" id="FNDZ01000004">
    <property type="protein sequence ID" value="SDI77062.1"/>
    <property type="molecule type" value="Genomic_DNA"/>
</dbReference>
<sequence length="243" mass="27714">MRFYEILEKHYDYIFPFQNSTYDFIREGLNPQDKVLDVACGTGSYTIALRKEGILSCGLDLEESMIRIAEKKAEEQGIQGDFIVSNMLDMDLVHEGGLRRIFIIGNSLVHLNSLNQIKSFITTAINLLNEDGDLVIQIINYDRILKEHIDHLPTIHVPEISLTFERNYTYDAEAHLVDFSSKLTLQGETEEASVLLFPLKSEELVHLLMEAGFEEIHLYGSFKKDPYTDSSLPLIVVAKKKLS</sequence>
<feature type="domain" description="Methyltransferase" evidence="2">
    <location>
        <begin position="35"/>
        <end position="132"/>
    </location>
</feature>
<evidence type="ECO:0000313" key="3">
    <source>
        <dbReference type="EMBL" id="SDI77062.1"/>
    </source>
</evidence>
<accession>A0A1G8NA54</accession>
<dbReference type="Gene3D" id="3.40.50.150">
    <property type="entry name" value="Vaccinia Virus protein VP39"/>
    <property type="match status" value="1"/>
</dbReference>
<dbReference type="AlphaFoldDB" id="A0A1G8NA54"/>
<dbReference type="PANTHER" id="PTHR43861">
    <property type="entry name" value="TRANS-ACONITATE 2-METHYLTRANSFERASE-RELATED"/>
    <property type="match status" value="1"/>
</dbReference>
<dbReference type="Gene3D" id="2.20.25.110">
    <property type="entry name" value="S-adenosyl-L-methionine-dependent methyltransferases"/>
    <property type="match status" value="1"/>
</dbReference>
<dbReference type="SUPFAM" id="SSF53335">
    <property type="entry name" value="S-adenosyl-L-methionine-dependent methyltransferases"/>
    <property type="match status" value="1"/>
</dbReference>
<gene>
    <name evidence="3" type="ORF">SAMN05421804_104142</name>
</gene>
<dbReference type="InterPro" id="IPR029063">
    <property type="entry name" value="SAM-dependent_MTases_sf"/>
</dbReference>
<keyword evidence="3" id="KW-0489">Methyltransferase</keyword>
<evidence type="ECO:0000313" key="4">
    <source>
        <dbReference type="Proteomes" id="UP000183255"/>
    </source>
</evidence>
<evidence type="ECO:0000256" key="1">
    <source>
        <dbReference type="ARBA" id="ARBA00022679"/>
    </source>
</evidence>
<dbReference type="CDD" id="cd02440">
    <property type="entry name" value="AdoMet_MTases"/>
    <property type="match status" value="1"/>
</dbReference>
<dbReference type="GO" id="GO:0008168">
    <property type="term" value="F:methyltransferase activity"/>
    <property type="evidence" value="ECO:0007669"/>
    <property type="project" value="UniProtKB-KW"/>
</dbReference>